<keyword evidence="2" id="KW-1185">Reference proteome</keyword>
<dbReference type="Proteomes" id="UP000008782">
    <property type="component" value="Unassembled WGS sequence"/>
</dbReference>
<proteinExistence type="predicted"/>
<protein>
    <submittedName>
        <fullName evidence="1">Uncharacterized protein</fullName>
    </submittedName>
</protein>
<organism evidence="2">
    <name type="scientific">Colletotrichum graminicola (strain M1.001 / M2 / FGSC 10212)</name>
    <name type="common">Maize anthracnose fungus</name>
    <name type="synonym">Glomerella graminicola</name>
    <dbReference type="NCBI Taxonomy" id="645133"/>
    <lineage>
        <taxon>Eukaryota</taxon>
        <taxon>Fungi</taxon>
        <taxon>Dikarya</taxon>
        <taxon>Ascomycota</taxon>
        <taxon>Pezizomycotina</taxon>
        <taxon>Sordariomycetes</taxon>
        <taxon>Hypocreomycetidae</taxon>
        <taxon>Glomerellales</taxon>
        <taxon>Glomerellaceae</taxon>
        <taxon>Colletotrichum</taxon>
        <taxon>Colletotrichum graminicola species complex</taxon>
    </lineage>
</organism>
<reference evidence="2" key="1">
    <citation type="journal article" date="2012" name="Nat. Genet.">
        <title>Lifestyle transitions in plant pathogenic Colletotrichum fungi deciphered by genome and transcriptome analyses.</title>
        <authorList>
            <person name="O'Connell R.J."/>
            <person name="Thon M.R."/>
            <person name="Hacquard S."/>
            <person name="Amyotte S.G."/>
            <person name="Kleemann J."/>
            <person name="Torres M.F."/>
            <person name="Damm U."/>
            <person name="Buiate E.A."/>
            <person name="Epstein L."/>
            <person name="Alkan N."/>
            <person name="Altmueller J."/>
            <person name="Alvarado-Balderrama L."/>
            <person name="Bauser C.A."/>
            <person name="Becker C."/>
            <person name="Birren B.W."/>
            <person name="Chen Z."/>
            <person name="Choi J."/>
            <person name="Crouch J.A."/>
            <person name="Duvick J.P."/>
            <person name="Farman M.A."/>
            <person name="Gan P."/>
            <person name="Heiman D."/>
            <person name="Henrissat B."/>
            <person name="Howard R.J."/>
            <person name="Kabbage M."/>
            <person name="Koch C."/>
            <person name="Kracher B."/>
            <person name="Kubo Y."/>
            <person name="Law A.D."/>
            <person name="Lebrun M.-H."/>
            <person name="Lee Y.-H."/>
            <person name="Miyara I."/>
            <person name="Moore N."/>
            <person name="Neumann U."/>
            <person name="Nordstroem K."/>
            <person name="Panaccione D.G."/>
            <person name="Panstruga R."/>
            <person name="Place M."/>
            <person name="Proctor R.H."/>
            <person name="Prusky D."/>
            <person name="Rech G."/>
            <person name="Reinhardt R."/>
            <person name="Rollins J.A."/>
            <person name="Rounsley S."/>
            <person name="Schardl C.L."/>
            <person name="Schwartz D.C."/>
            <person name="Shenoy N."/>
            <person name="Shirasu K."/>
            <person name="Sikhakolli U.R."/>
            <person name="Stueber K."/>
            <person name="Sukno S.A."/>
            <person name="Sweigard J.A."/>
            <person name="Takano Y."/>
            <person name="Takahara H."/>
            <person name="Trail F."/>
            <person name="van der Does H.C."/>
            <person name="Voll L.M."/>
            <person name="Will I."/>
            <person name="Young S."/>
            <person name="Zeng Q."/>
            <person name="Zhang J."/>
            <person name="Zhou S."/>
            <person name="Dickman M.B."/>
            <person name="Schulze-Lefert P."/>
            <person name="Ver Loren van Themaat E."/>
            <person name="Ma L.-J."/>
            <person name="Vaillancourt L.J."/>
        </authorList>
    </citation>
    <scope>NUCLEOTIDE SEQUENCE [LARGE SCALE GENOMIC DNA]</scope>
    <source>
        <strain evidence="2">M1.001 / M2 / FGSC 10212</strain>
    </source>
</reference>
<dbReference type="VEuPathDB" id="FungiDB:GLRG_03260"/>
<evidence type="ECO:0000313" key="1">
    <source>
        <dbReference type="EMBL" id="EFQ28116.1"/>
    </source>
</evidence>
<dbReference type="RefSeq" id="XP_008092136.1">
    <property type="nucleotide sequence ID" value="XM_008093945.1"/>
</dbReference>
<dbReference type="EMBL" id="GG697339">
    <property type="protein sequence ID" value="EFQ28116.1"/>
    <property type="molecule type" value="Genomic_DNA"/>
</dbReference>
<gene>
    <name evidence="1" type="ORF">GLRG_03260</name>
</gene>
<dbReference type="HOGENOM" id="CLU_2542441_0_0_1"/>
<name>E3QB78_COLGM</name>
<dbReference type="AlphaFoldDB" id="E3QB78"/>
<sequence>MASPKVHGQSTVPVLLHCTALGRGGRLMVGELGPTIAKGGLRQLAEPRAACRGGNKKKKLLHVGIVSAIGWWDELNVSRYGGV</sequence>
<evidence type="ECO:0000313" key="2">
    <source>
        <dbReference type="Proteomes" id="UP000008782"/>
    </source>
</evidence>
<accession>E3QB78</accession>
<dbReference type="GeneID" id="24408625"/>